<keyword evidence="1" id="KW-1133">Transmembrane helix</keyword>
<keyword evidence="1" id="KW-0472">Membrane</keyword>
<keyword evidence="1" id="KW-0812">Transmembrane</keyword>
<evidence type="ECO:0000313" key="2">
    <source>
        <dbReference type="EMBL" id="QJE00970.1"/>
    </source>
</evidence>
<dbReference type="AlphaFoldDB" id="A0A7Z2ZT87"/>
<dbReference type="KEGG" id="mfy:HH212_13805"/>
<protein>
    <submittedName>
        <fullName evidence="2">DUF4337 domain-containing protein</fullName>
    </submittedName>
</protein>
<dbReference type="EMBL" id="CP051685">
    <property type="protein sequence ID" value="QJE00970.1"/>
    <property type="molecule type" value="Genomic_DNA"/>
</dbReference>
<dbReference type="Proteomes" id="UP000502415">
    <property type="component" value="Chromosome"/>
</dbReference>
<accession>A0A7Z2ZT87</accession>
<evidence type="ECO:0000256" key="1">
    <source>
        <dbReference type="SAM" id="Phobius"/>
    </source>
</evidence>
<reference evidence="2 3" key="1">
    <citation type="submission" date="2020-04" db="EMBL/GenBank/DDBJ databases">
        <title>Genome sequencing of novel species.</title>
        <authorList>
            <person name="Heo J."/>
            <person name="Kim S.-J."/>
            <person name="Kim J.-S."/>
            <person name="Hong S.-B."/>
            <person name="Kwon S.-W."/>
        </authorList>
    </citation>
    <scope>NUCLEOTIDE SEQUENCE [LARGE SCALE GENOMIC DNA]</scope>
    <source>
        <strain evidence="2 3">GN2-R2</strain>
    </source>
</reference>
<gene>
    <name evidence="2" type="ORF">HH212_13805</name>
</gene>
<organism evidence="2 3">
    <name type="scientific">Massilia forsythiae</name>
    <dbReference type="NCBI Taxonomy" id="2728020"/>
    <lineage>
        <taxon>Bacteria</taxon>
        <taxon>Pseudomonadati</taxon>
        <taxon>Pseudomonadota</taxon>
        <taxon>Betaproteobacteria</taxon>
        <taxon>Burkholderiales</taxon>
        <taxon>Oxalobacteraceae</taxon>
        <taxon>Telluria group</taxon>
        <taxon>Massilia</taxon>
    </lineage>
</organism>
<dbReference type="RefSeq" id="WP_170202999.1">
    <property type="nucleotide sequence ID" value="NZ_CP051685.1"/>
</dbReference>
<keyword evidence="3" id="KW-1185">Reference proteome</keyword>
<dbReference type="InterPro" id="IPR025570">
    <property type="entry name" value="DUF4337"/>
</dbReference>
<sequence length="194" mass="21757">MEAQELIDQAREARTERLDRKVALTVALLASFMGVCKVKDHNIVQTMQQAQSDKVDQWAFYQARNLRQEQAHVALLQLRLAAAARPPAEQAGYQAAIAELERLEADQAAKKEAPRRQAMQDAATYEALNRRDDQFDLSDAVLALALSMLAVTTLTRQQWLFRAALVPIVVGVLYGTVAFFGWRIHPAWLAELLS</sequence>
<feature type="transmembrane region" description="Helical" evidence="1">
    <location>
        <begin position="160"/>
        <end position="182"/>
    </location>
</feature>
<name>A0A7Z2ZT87_9BURK</name>
<evidence type="ECO:0000313" key="3">
    <source>
        <dbReference type="Proteomes" id="UP000502415"/>
    </source>
</evidence>
<proteinExistence type="predicted"/>
<dbReference type="Pfam" id="PF14235">
    <property type="entry name" value="DUF4337"/>
    <property type="match status" value="1"/>
</dbReference>